<dbReference type="Gene3D" id="1.10.30.10">
    <property type="entry name" value="High mobility group box domain"/>
    <property type="match status" value="1"/>
</dbReference>
<protein>
    <recommendedName>
        <fullName evidence="2">YABBY protein C-terminal domain-containing protein</fullName>
    </recommendedName>
</protein>
<feature type="compositionally biased region" description="Basic and acidic residues" evidence="1">
    <location>
        <begin position="22"/>
        <end position="42"/>
    </location>
</feature>
<feature type="region of interest" description="Disordered" evidence="1">
    <location>
        <begin position="1"/>
        <end position="85"/>
    </location>
</feature>
<dbReference type="AlphaFoldDB" id="A0A1Y1WYD8"/>
<proteinExistence type="predicted"/>
<evidence type="ECO:0000313" key="3">
    <source>
        <dbReference type="EMBL" id="ORX78561.1"/>
    </source>
</evidence>
<name>A0A1Y1WYD8_9FUNG</name>
<reference evidence="3 4" key="1">
    <citation type="submission" date="2016-07" db="EMBL/GenBank/DDBJ databases">
        <title>Pervasive Adenine N6-methylation of Active Genes in Fungi.</title>
        <authorList>
            <consortium name="DOE Joint Genome Institute"/>
            <person name="Mondo S.J."/>
            <person name="Dannebaum R.O."/>
            <person name="Kuo R.C."/>
            <person name="Labutti K."/>
            <person name="Haridas S."/>
            <person name="Kuo A."/>
            <person name="Salamov A."/>
            <person name="Ahrendt S.R."/>
            <person name="Lipzen A."/>
            <person name="Sullivan W."/>
            <person name="Andreopoulos W.B."/>
            <person name="Clum A."/>
            <person name="Lindquist E."/>
            <person name="Daum C."/>
            <person name="Ramamoorthy G.K."/>
            <person name="Gryganskyi A."/>
            <person name="Culley D."/>
            <person name="Magnuson J.K."/>
            <person name="James T.Y."/>
            <person name="O'Malley M.A."/>
            <person name="Stajich J.E."/>
            <person name="Spatafora J.W."/>
            <person name="Visel A."/>
            <person name="Grigoriev I.V."/>
        </authorList>
    </citation>
    <scope>NUCLEOTIDE SEQUENCE [LARGE SCALE GENOMIC DNA]</scope>
    <source>
        <strain evidence="3 4">CBS 931.73</strain>
    </source>
</reference>
<evidence type="ECO:0000256" key="1">
    <source>
        <dbReference type="SAM" id="MobiDB-lite"/>
    </source>
</evidence>
<gene>
    <name evidence="3" type="ORF">K493DRAFT_321197</name>
</gene>
<dbReference type="OrthoDB" id="667577at2759"/>
<dbReference type="Proteomes" id="UP000193498">
    <property type="component" value="Unassembled WGS sequence"/>
</dbReference>
<evidence type="ECO:0000259" key="2">
    <source>
        <dbReference type="Pfam" id="PF04690"/>
    </source>
</evidence>
<dbReference type="CDD" id="cd00084">
    <property type="entry name" value="HMG-box_SF"/>
    <property type="match status" value="1"/>
</dbReference>
<evidence type="ECO:0000313" key="4">
    <source>
        <dbReference type="Proteomes" id="UP000193498"/>
    </source>
</evidence>
<dbReference type="SUPFAM" id="SSF47095">
    <property type="entry name" value="HMG-box"/>
    <property type="match status" value="1"/>
</dbReference>
<sequence length="85" mass="9583">MAKEKSTKRSGGKKLSPYNKFMKTELPKVKAEDPSISHKDAFKVAAGRWKASAENPANKKESKEVKESKEPKESKESKTEEETKE</sequence>
<dbReference type="InParanoid" id="A0A1Y1WYD8"/>
<dbReference type="InterPro" id="IPR036910">
    <property type="entry name" value="HMG_box_dom_sf"/>
</dbReference>
<feature type="compositionally biased region" description="Basic and acidic residues" evidence="1">
    <location>
        <begin position="57"/>
        <end position="85"/>
    </location>
</feature>
<keyword evidence="4" id="KW-1185">Reference proteome</keyword>
<dbReference type="EMBL" id="MCFE01000819">
    <property type="protein sequence ID" value="ORX78561.1"/>
    <property type="molecule type" value="Genomic_DNA"/>
</dbReference>
<dbReference type="Pfam" id="PF04690">
    <property type="entry name" value="YABBY"/>
    <property type="match status" value="1"/>
</dbReference>
<feature type="domain" description="YABBY protein C-terminal" evidence="2">
    <location>
        <begin position="16"/>
        <end position="51"/>
    </location>
</feature>
<accession>A0A1Y1WYD8</accession>
<organism evidence="3 4">
    <name type="scientific">Basidiobolus meristosporus CBS 931.73</name>
    <dbReference type="NCBI Taxonomy" id="1314790"/>
    <lineage>
        <taxon>Eukaryota</taxon>
        <taxon>Fungi</taxon>
        <taxon>Fungi incertae sedis</taxon>
        <taxon>Zoopagomycota</taxon>
        <taxon>Entomophthoromycotina</taxon>
        <taxon>Basidiobolomycetes</taxon>
        <taxon>Basidiobolales</taxon>
        <taxon>Basidiobolaceae</taxon>
        <taxon>Basidiobolus</taxon>
    </lineage>
</organism>
<dbReference type="InterPro" id="IPR056775">
    <property type="entry name" value="YABBY_C"/>
</dbReference>
<comment type="caution">
    <text evidence="3">The sequence shown here is derived from an EMBL/GenBank/DDBJ whole genome shotgun (WGS) entry which is preliminary data.</text>
</comment>